<reference evidence="2" key="1">
    <citation type="submission" date="2021-02" db="EMBL/GenBank/DDBJ databases">
        <title>Phycicoccus sp. MQZ13P-5T, whole genome shotgun sequence.</title>
        <authorList>
            <person name="Tuo L."/>
        </authorList>
    </citation>
    <scope>NUCLEOTIDE SEQUENCE</scope>
    <source>
        <strain evidence="2">MQZ13P-5</strain>
    </source>
</reference>
<sequence length="138" mass="14068">MRSVLGLAGVAGVGYGLLRLLRLPGDQVVAVVVWAAGGVVGHDGVLAPAVVALGVAATLLARWARPALAVLLVVLGPLTLVAVPVLGRFGARPDNPTLLDRPYLAGWLAIVGGALLVALGVALRDRRRLRRAEPGAPS</sequence>
<dbReference type="RefSeq" id="WP_204132743.1">
    <property type="nucleotide sequence ID" value="NZ_JAFDVD010000023.1"/>
</dbReference>
<feature type="transmembrane region" description="Helical" evidence="1">
    <location>
        <begin position="68"/>
        <end position="91"/>
    </location>
</feature>
<keyword evidence="1" id="KW-0812">Transmembrane</keyword>
<keyword evidence="1" id="KW-0472">Membrane</keyword>
<gene>
    <name evidence="2" type="ORF">JQN70_17895</name>
</gene>
<comment type="caution">
    <text evidence="2">The sequence shown here is derived from an EMBL/GenBank/DDBJ whole genome shotgun (WGS) entry which is preliminary data.</text>
</comment>
<protein>
    <submittedName>
        <fullName evidence="2">Uncharacterized protein</fullName>
    </submittedName>
</protein>
<name>A0ABS2CQW9_9MICO</name>
<dbReference type="EMBL" id="JAFDVD010000023">
    <property type="protein sequence ID" value="MBM6402273.1"/>
    <property type="molecule type" value="Genomic_DNA"/>
</dbReference>
<feature type="transmembrane region" description="Helical" evidence="1">
    <location>
        <begin position="103"/>
        <end position="123"/>
    </location>
</feature>
<keyword evidence="1" id="KW-1133">Transmembrane helix</keyword>
<proteinExistence type="predicted"/>
<organism evidence="2 3">
    <name type="scientific">Phycicoccus sonneratiae</name>
    <dbReference type="NCBI Taxonomy" id="2807628"/>
    <lineage>
        <taxon>Bacteria</taxon>
        <taxon>Bacillati</taxon>
        <taxon>Actinomycetota</taxon>
        <taxon>Actinomycetes</taxon>
        <taxon>Micrococcales</taxon>
        <taxon>Intrasporangiaceae</taxon>
        <taxon>Phycicoccus</taxon>
    </lineage>
</organism>
<evidence type="ECO:0000313" key="2">
    <source>
        <dbReference type="EMBL" id="MBM6402273.1"/>
    </source>
</evidence>
<keyword evidence="3" id="KW-1185">Reference proteome</keyword>
<dbReference type="Proteomes" id="UP001430172">
    <property type="component" value="Unassembled WGS sequence"/>
</dbReference>
<feature type="transmembrane region" description="Helical" evidence="1">
    <location>
        <begin position="45"/>
        <end position="61"/>
    </location>
</feature>
<evidence type="ECO:0000256" key="1">
    <source>
        <dbReference type="SAM" id="Phobius"/>
    </source>
</evidence>
<evidence type="ECO:0000313" key="3">
    <source>
        <dbReference type="Proteomes" id="UP001430172"/>
    </source>
</evidence>
<accession>A0ABS2CQW9</accession>